<keyword evidence="3" id="KW-1185">Reference proteome</keyword>
<evidence type="ECO:0000313" key="2">
    <source>
        <dbReference type="EMBL" id="PQQ03230.1"/>
    </source>
</evidence>
<sequence length="102" mass="11459">MKGIPTPGTHDQKNMKRRRAEQQRISALETKVELLLNSASTMQDLNNTFQHKKQAVRRTTDWPPSQLTEDPKESPSGLEPYQTGGTTSFRRGIGVSTHPSNQ</sequence>
<gene>
    <name evidence="2" type="ORF">Pyn_17819</name>
</gene>
<accession>A0A314YBN6</accession>
<feature type="region of interest" description="Disordered" evidence="1">
    <location>
        <begin position="1"/>
        <end position="23"/>
    </location>
</feature>
<reference evidence="2 3" key="1">
    <citation type="submission" date="2018-02" db="EMBL/GenBank/DDBJ databases">
        <title>Draft genome of wild Prunus yedoensis var. nudiflora.</title>
        <authorList>
            <person name="Baek S."/>
            <person name="Kim J.-H."/>
            <person name="Choi K."/>
            <person name="Kim G.-B."/>
            <person name="Cho A."/>
            <person name="Jang H."/>
            <person name="Shin C.-H."/>
            <person name="Yu H.-J."/>
            <person name="Mun J.-H."/>
        </authorList>
    </citation>
    <scope>NUCLEOTIDE SEQUENCE [LARGE SCALE GENOMIC DNA]</scope>
    <source>
        <strain evidence="3">cv. Jeju island</strain>
        <tissue evidence="2">Leaf</tissue>
    </source>
</reference>
<feature type="region of interest" description="Disordered" evidence="1">
    <location>
        <begin position="50"/>
        <end position="102"/>
    </location>
</feature>
<evidence type="ECO:0000313" key="3">
    <source>
        <dbReference type="Proteomes" id="UP000250321"/>
    </source>
</evidence>
<proteinExistence type="predicted"/>
<dbReference type="AlphaFoldDB" id="A0A314YBN6"/>
<organism evidence="2 3">
    <name type="scientific">Prunus yedoensis var. nudiflora</name>
    <dbReference type="NCBI Taxonomy" id="2094558"/>
    <lineage>
        <taxon>Eukaryota</taxon>
        <taxon>Viridiplantae</taxon>
        <taxon>Streptophyta</taxon>
        <taxon>Embryophyta</taxon>
        <taxon>Tracheophyta</taxon>
        <taxon>Spermatophyta</taxon>
        <taxon>Magnoliopsida</taxon>
        <taxon>eudicotyledons</taxon>
        <taxon>Gunneridae</taxon>
        <taxon>Pentapetalae</taxon>
        <taxon>rosids</taxon>
        <taxon>fabids</taxon>
        <taxon>Rosales</taxon>
        <taxon>Rosaceae</taxon>
        <taxon>Amygdaloideae</taxon>
        <taxon>Amygdaleae</taxon>
        <taxon>Prunus</taxon>
    </lineage>
</organism>
<protein>
    <submittedName>
        <fullName evidence="2">Uncharacterized protein</fullName>
    </submittedName>
</protein>
<name>A0A314YBN6_PRUYE</name>
<dbReference type="Proteomes" id="UP000250321">
    <property type="component" value="Unassembled WGS sequence"/>
</dbReference>
<comment type="caution">
    <text evidence="2">The sequence shown here is derived from an EMBL/GenBank/DDBJ whole genome shotgun (WGS) entry which is preliminary data.</text>
</comment>
<evidence type="ECO:0000256" key="1">
    <source>
        <dbReference type="SAM" id="MobiDB-lite"/>
    </source>
</evidence>
<dbReference type="EMBL" id="PJQY01001365">
    <property type="protein sequence ID" value="PQQ03230.1"/>
    <property type="molecule type" value="Genomic_DNA"/>
</dbReference>